<dbReference type="AlphaFoldDB" id="A0A3N0E2E5"/>
<protein>
    <recommendedName>
        <fullName evidence="3">2-amino-4-hydroxy-6-hydroxymethyldihydropteridine diphosphokinase</fullName>
        <ecNumber evidence="3">2.7.6.3</ecNumber>
    </recommendedName>
</protein>
<evidence type="ECO:0000256" key="1">
    <source>
        <dbReference type="ARBA" id="ARBA00000198"/>
    </source>
</evidence>
<keyword evidence="7" id="KW-0067">ATP-binding</keyword>
<evidence type="ECO:0000256" key="7">
    <source>
        <dbReference type="ARBA" id="ARBA00022840"/>
    </source>
</evidence>
<dbReference type="PANTHER" id="PTHR43071">
    <property type="entry name" value="2-AMINO-4-HYDROXY-6-HYDROXYMETHYLDIHYDROPTERIDINE PYROPHOSPHOKINASE"/>
    <property type="match status" value="1"/>
</dbReference>
<gene>
    <name evidence="10" type="primary">folK</name>
    <name evidence="10" type="ORF">EFW17_20500</name>
</gene>
<dbReference type="SUPFAM" id="SSF55083">
    <property type="entry name" value="6-hydroxymethyl-7,8-dihydropterin pyrophosphokinase, HPPK"/>
    <property type="match status" value="1"/>
</dbReference>
<dbReference type="Gene3D" id="3.30.70.560">
    <property type="entry name" value="7,8-Dihydro-6-hydroxymethylpterin-pyrophosphokinase HPPK"/>
    <property type="match status" value="1"/>
</dbReference>
<evidence type="ECO:0000256" key="4">
    <source>
        <dbReference type="ARBA" id="ARBA00022679"/>
    </source>
</evidence>
<keyword evidence="11" id="KW-1185">Reference proteome</keyword>
<evidence type="ECO:0000313" key="11">
    <source>
        <dbReference type="Proteomes" id="UP000269198"/>
    </source>
</evidence>
<evidence type="ECO:0000256" key="5">
    <source>
        <dbReference type="ARBA" id="ARBA00022741"/>
    </source>
</evidence>
<dbReference type="InterPro" id="IPR000550">
    <property type="entry name" value="Hppk"/>
</dbReference>
<name>A0A3N0E2E5_9ACTN</name>
<evidence type="ECO:0000256" key="8">
    <source>
        <dbReference type="ARBA" id="ARBA00022909"/>
    </source>
</evidence>
<comment type="caution">
    <text evidence="10">The sequence shown here is derived from an EMBL/GenBank/DDBJ whole genome shotgun (WGS) entry which is preliminary data.</text>
</comment>
<dbReference type="PROSITE" id="PS00794">
    <property type="entry name" value="HPPK"/>
    <property type="match status" value="1"/>
</dbReference>
<keyword evidence="6 10" id="KW-0418">Kinase</keyword>
<dbReference type="EC" id="2.7.6.3" evidence="3"/>
<dbReference type="EMBL" id="RJMB01000027">
    <property type="protein sequence ID" value="RNL81995.1"/>
    <property type="molecule type" value="Genomic_DNA"/>
</dbReference>
<proteinExistence type="predicted"/>
<dbReference type="GO" id="GO:0005524">
    <property type="term" value="F:ATP binding"/>
    <property type="evidence" value="ECO:0007669"/>
    <property type="project" value="UniProtKB-KW"/>
</dbReference>
<dbReference type="Proteomes" id="UP000269198">
    <property type="component" value="Unassembled WGS sequence"/>
</dbReference>
<dbReference type="GO" id="GO:0016301">
    <property type="term" value="F:kinase activity"/>
    <property type="evidence" value="ECO:0007669"/>
    <property type="project" value="UniProtKB-KW"/>
</dbReference>
<dbReference type="InterPro" id="IPR035907">
    <property type="entry name" value="Hppk_sf"/>
</dbReference>
<evidence type="ECO:0000256" key="6">
    <source>
        <dbReference type="ARBA" id="ARBA00022777"/>
    </source>
</evidence>
<dbReference type="UniPathway" id="UPA00077">
    <property type="reaction ID" value="UER00155"/>
</dbReference>
<dbReference type="PANTHER" id="PTHR43071:SF1">
    <property type="entry name" value="2-AMINO-4-HYDROXY-6-HYDROXYMETHYLDIHYDROPTERIDINE PYROPHOSPHOKINASE"/>
    <property type="match status" value="1"/>
</dbReference>
<evidence type="ECO:0000313" key="10">
    <source>
        <dbReference type="EMBL" id="RNL81995.1"/>
    </source>
</evidence>
<feature type="domain" description="7,8-dihydro-6-hydroxymethylpterin-pyrophosphokinase" evidence="9">
    <location>
        <begin position="94"/>
        <end position="105"/>
    </location>
</feature>
<evidence type="ECO:0000256" key="2">
    <source>
        <dbReference type="ARBA" id="ARBA00005051"/>
    </source>
</evidence>
<dbReference type="OrthoDB" id="9808041at2"/>
<evidence type="ECO:0000259" key="9">
    <source>
        <dbReference type="PROSITE" id="PS00794"/>
    </source>
</evidence>
<keyword evidence="5" id="KW-0547">Nucleotide-binding</keyword>
<dbReference type="NCBIfam" id="TIGR01498">
    <property type="entry name" value="folK"/>
    <property type="match status" value="1"/>
</dbReference>
<sequence length="175" mass="19027">MGTPAITRRAVLSLGSNLGERMEHLQGAVDALFDADGLTPVALSPVYETAPVGGPEQGAFLNAIVVADSTLGPDLLLERAQNVELAFHRERAQRWGPRTLDVDIIAYGDEVRDSPELTLPHPRAHERAFVLSPWTDVEPEATIPGKGNARELLGGPGVAEQRMRRRDDLVLRVPE</sequence>
<dbReference type="RefSeq" id="WP_123203056.1">
    <property type="nucleotide sequence ID" value="NZ_RJMB01000027.1"/>
</dbReference>
<dbReference type="GO" id="GO:0046654">
    <property type="term" value="P:tetrahydrofolate biosynthetic process"/>
    <property type="evidence" value="ECO:0007669"/>
    <property type="project" value="UniProtKB-UniPathway"/>
</dbReference>
<keyword evidence="8" id="KW-0289">Folate biosynthesis</keyword>
<dbReference type="GO" id="GO:0046656">
    <property type="term" value="P:folic acid biosynthetic process"/>
    <property type="evidence" value="ECO:0007669"/>
    <property type="project" value="UniProtKB-KW"/>
</dbReference>
<comment type="catalytic activity">
    <reaction evidence="1">
        <text>6-hydroxymethyl-7,8-dihydropterin + ATP = (7,8-dihydropterin-6-yl)methyl diphosphate + AMP + H(+)</text>
        <dbReference type="Rhea" id="RHEA:11412"/>
        <dbReference type="ChEBI" id="CHEBI:15378"/>
        <dbReference type="ChEBI" id="CHEBI:30616"/>
        <dbReference type="ChEBI" id="CHEBI:44841"/>
        <dbReference type="ChEBI" id="CHEBI:72950"/>
        <dbReference type="ChEBI" id="CHEBI:456215"/>
        <dbReference type="EC" id="2.7.6.3"/>
    </reaction>
</comment>
<evidence type="ECO:0000256" key="3">
    <source>
        <dbReference type="ARBA" id="ARBA00013253"/>
    </source>
</evidence>
<comment type="pathway">
    <text evidence="2">Cofactor biosynthesis; tetrahydrofolate biosynthesis; 2-amino-4-hydroxy-6-hydroxymethyl-7,8-dihydropteridine diphosphate from 7,8-dihydroneopterin triphosphate: step 4/4.</text>
</comment>
<organism evidence="10 11">
    <name type="scientific">Halostreptopolyspora alba</name>
    <dbReference type="NCBI Taxonomy" id="2487137"/>
    <lineage>
        <taxon>Bacteria</taxon>
        <taxon>Bacillati</taxon>
        <taxon>Actinomycetota</taxon>
        <taxon>Actinomycetes</taxon>
        <taxon>Streptosporangiales</taxon>
        <taxon>Nocardiopsidaceae</taxon>
        <taxon>Halostreptopolyspora</taxon>
    </lineage>
</organism>
<keyword evidence="4 10" id="KW-0808">Transferase</keyword>
<dbReference type="GO" id="GO:0003848">
    <property type="term" value="F:2-amino-4-hydroxy-6-hydroxymethyldihydropteridine diphosphokinase activity"/>
    <property type="evidence" value="ECO:0007669"/>
    <property type="project" value="UniProtKB-EC"/>
</dbReference>
<accession>A0A3N0E2E5</accession>
<dbReference type="Pfam" id="PF01288">
    <property type="entry name" value="HPPK"/>
    <property type="match status" value="1"/>
</dbReference>
<dbReference type="CDD" id="cd00483">
    <property type="entry name" value="HPPK"/>
    <property type="match status" value="1"/>
</dbReference>
<reference evidence="10 11" key="1">
    <citation type="submission" date="2018-11" db="EMBL/GenBank/DDBJ databases">
        <title>The genome draft of YIM 96095.</title>
        <authorList>
            <person name="Tang S.-K."/>
            <person name="Chunyu W.-X."/>
            <person name="Feng Y.-Z."/>
        </authorList>
    </citation>
    <scope>NUCLEOTIDE SEQUENCE [LARGE SCALE GENOMIC DNA]</scope>
    <source>
        <strain evidence="10 11">YIM 96095</strain>
    </source>
</reference>